<protein>
    <submittedName>
        <fullName evidence="2">DUF4268 domain-containing protein</fullName>
    </submittedName>
</protein>
<feature type="domain" description="DUF4268" evidence="1">
    <location>
        <begin position="10"/>
        <end position="145"/>
    </location>
</feature>
<sequence length="153" mass="18298">MFSREETSRIKEEFWTTFGRYMSPVPSVEGNKINWINYHTGLKHVHFRMITESKSALIAITIEHRDLEIQSLFFEQFLELKTLLHATLQEEWHWKLHETTSSEKIISKIYKELNGVSVLNKAQWPELISFFKPRIITLDEFWSDAKYSFDSLR</sequence>
<dbReference type="Proteomes" id="UP000251889">
    <property type="component" value="Unassembled WGS sequence"/>
</dbReference>
<evidence type="ECO:0000313" key="2">
    <source>
        <dbReference type="EMBL" id="RAW02893.1"/>
    </source>
</evidence>
<organism evidence="2 3">
    <name type="scientific">Pseudochryseolinea flava</name>
    <dbReference type="NCBI Taxonomy" id="2059302"/>
    <lineage>
        <taxon>Bacteria</taxon>
        <taxon>Pseudomonadati</taxon>
        <taxon>Bacteroidota</taxon>
        <taxon>Cytophagia</taxon>
        <taxon>Cytophagales</taxon>
        <taxon>Fulvivirgaceae</taxon>
        <taxon>Pseudochryseolinea</taxon>
    </lineage>
</organism>
<dbReference type="RefSeq" id="WP_112745108.1">
    <property type="nucleotide sequence ID" value="NZ_QMFY01000001.1"/>
</dbReference>
<reference evidence="2 3" key="1">
    <citation type="submission" date="2018-06" db="EMBL/GenBank/DDBJ databases">
        <title>Chryseolinea flavus sp. nov., a member of the phylum Bacteroidetes isolated from soil.</title>
        <authorList>
            <person name="Li Y."/>
            <person name="Wang J."/>
        </authorList>
    </citation>
    <scope>NUCLEOTIDE SEQUENCE [LARGE SCALE GENOMIC DNA]</scope>
    <source>
        <strain evidence="2 3">SDU1-6</strain>
    </source>
</reference>
<dbReference type="OrthoDB" id="1467516at2"/>
<proteinExistence type="predicted"/>
<evidence type="ECO:0000313" key="3">
    <source>
        <dbReference type="Proteomes" id="UP000251889"/>
    </source>
</evidence>
<dbReference type="AlphaFoldDB" id="A0A364Y7L8"/>
<accession>A0A364Y7L8</accession>
<name>A0A364Y7L8_9BACT</name>
<gene>
    <name evidence="2" type="ORF">DQQ10_01940</name>
</gene>
<comment type="caution">
    <text evidence="2">The sequence shown here is derived from an EMBL/GenBank/DDBJ whole genome shotgun (WGS) entry which is preliminary data.</text>
</comment>
<keyword evidence="3" id="KW-1185">Reference proteome</keyword>
<evidence type="ECO:0000259" key="1">
    <source>
        <dbReference type="Pfam" id="PF14088"/>
    </source>
</evidence>
<dbReference type="Pfam" id="PF14088">
    <property type="entry name" value="DUF4268"/>
    <property type="match status" value="1"/>
</dbReference>
<dbReference type="InterPro" id="IPR025364">
    <property type="entry name" value="DUF4268"/>
</dbReference>
<dbReference type="EMBL" id="QMFY01000001">
    <property type="protein sequence ID" value="RAW02893.1"/>
    <property type="molecule type" value="Genomic_DNA"/>
</dbReference>